<accession>A0A0F9QUN8</accession>
<organism evidence="1">
    <name type="scientific">marine sediment metagenome</name>
    <dbReference type="NCBI Taxonomy" id="412755"/>
    <lineage>
        <taxon>unclassified sequences</taxon>
        <taxon>metagenomes</taxon>
        <taxon>ecological metagenomes</taxon>
    </lineage>
</organism>
<sequence>MIERKYISIQEFIERGFLQEINRRLLHPCGLALEVVKDGDEWRFGGVWDSRDDPEGIMFVGDFPPDWRKRNRVNETQNAHLQPRVDIGLEDPFLGPGIQPCPELGE</sequence>
<comment type="caution">
    <text evidence="1">The sequence shown here is derived from an EMBL/GenBank/DDBJ whole genome shotgun (WGS) entry which is preliminary data.</text>
</comment>
<reference evidence="1" key="1">
    <citation type="journal article" date="2015" name="Nature">
        <title>Complex archaea that bridge the gap between prokaryotes and eukaryotes.</title>
        <authorList>
            <person name="Spang A."/>
            <person name="Saw J.H."/>
            <person name="Jorgensen S.L."/>
            <person name="Zaremba-Niedzwiedzka K."/>
            <person name="Martijn J."/>
            <person name="Lind A.E."/>
            <person name="van Eijk R."/>
            <person name="Schleper C."/>
            <person name="Guy L."/>
            <person name="Ettema T.J."/>
        </authorList>
    </citation>
    <scope>NUCLEOTIDE SEQUENCE</scope>
</reference>
<proteinExistence type="predicted"/>
<dbReference type="AlphaFoldDB" id="A0A0F9QUN8"/>
<evidence type="ECO:0000313" key="1">
    <source>
        <dbReference type="EMBL" id="KKN08928.1"/>
    </source>
</evidence>
<dbReference type="EMBL" id="LAZR01004402">
    <property type="protein sequence ID" value="KKN08928.1"/>
    <property type="molecule type" value="Genomic_DNA"/>
</dbReference>
<protein>
    <submittedName>
        <fullName evidence="1">Uncharacterized protein</fullName>
    </submittedName>
</protein>
<gene>
    <name evidence="1" type="ORF">LCGC14_1051820</name>
</gene>
<name>A0A0F9QUN8_9ZZZZ</name>